<proteinExistence type="predicted"/>
<protein>
    <recommendedName>
        <fullName evidence="3">Phosphoribosyltransferase domain-containing protein</fullName>
    </recommendedName>
</protein>
<evidence type="ECO:0000313" key="2">
    <source>
        <dbReference type="Proteomes" id="UP001501772"/>
    </source>
</evidence>
<comment type="caution">
    <text evidence="1">The sequence shown here is derived from an EMBL/GenBank/DDBJ whole genome shotgun (WGS) entry which is preliminary data.</text>
</comment>
<evidence type="ECO:0008006" key="3">
    <source>
        <dbReference type="Google" id="ProtNLM"/>
    </source>
</evidence>
<gene>
    <name evidence="1" type="ORF">GCM10022289_45080</name>
</gene>
<sequence length="1665" mass="194101">MKSEEITVSIEFERKFTSINFDIFITKYYNASFENEVKIIVFDFGLLEWIGYEQLTFLSAWIEDLLEKNKKVSIKLQNGNDVYSKSDTFKRRQRCQSLLMQDWQLDKCFSSPIDVYKGGIPLNLKKTGVPAIPFEFIPVMGYDLATFEEEFSTLFKLRLKEFKNYSEREIRTNTELNYFENKFLNYSIIKELYSNVCQHAYSTEGENNCYISLYHNKKIEKLDNERILQRVLKDRYSERPIEERLFFNEDVETFKNDSYVEMTFLDFGDGISRTLRGKFEAQNPAFVSHKLFGNADSQNIDSLVLEYAFLLFTSKYELAEDLAVHDFIPRGLYIIKDIVRKYKGLIIARSRKGKVVFDFSGEVDTDPLNCVRFREDDFSETVADFPGTSITIVLPTRQRKNESREKIEIVKEQPRKIIFLGLLKLYTDHYKRGSEDGKINEKNFYDSFFHEICVILSELNDRREKILVCVNFAGISNELKGFYVKLTYFLSYTTLINDNVGALIFNILEKNIANAVLWPDSQMSSLGFFPHVIPCIHPDLEVSWLGISPFKLGERLTEAWKGDDSYEQNYLLHPEEINGNVLKVYAMTNHSVIKCRMPLFSEIIDRIRLHHTRMILHEVKNSGIRFDDLIDYGVDGELKHDYNVILKRDPGGRKFLTANGKYQDVFLSFIEKLYKKEYRRMIGTFFVFSFFSSPNAINRERKAVTTILTVTLSSQLLGKEVKDILDTLAQNEDDYREIRLIPLSSYYEFYKEPRFSEIRNKDQVLVVNDVISTGNLSRRIMETIKRRTDQVSIIILTIVDSRQDNEKKNYAEDNIIPLANYVVEKGDAHSIDFAHEPIWINPILNAPTTMSVGKSNIQNVLLSPSEFLDCIQDERFFKVGLFHINTVYHAYYLQTDNLFKQISGLEQPQDFELLTRMIERLQERRKEFLRTSLNHDYAKLEARLLNGIKADREQIAGKFKELEKLIADVDPGEDNIDFVFYPFLSAVSHFEHEINTILKAFKGKNGIEIYPIPRIMTPRGWRFTFPPKFLNHITSQKNILILDDGSCSGETIVQMIDTISFLKVKEITVLSVFARLEDFNREFLTRINEIKVDQHSIPLRVYFGSHFNMPVYSKSTHPYAAEFEDLESFTKPHIPDPVKNYAITRRDQINGNIQEFQNARPLIPEAISRKEMFRIRNVVGKFDSYRLYKEDDPKMSFKGRGKSSKEYIVDLISSENGFQAMIAVLVHEPRLIRSLNQVYPTIINYINERFYNIFVLRTEECPLTLKLYYFRILSFINIGILINIDVMTEIFLEMNETIKDEESIADKEEIYEAFNYHAFILYCIKHNRLLNYEDLNKESLKIRLSNFVEELAGKFLLMSEEKPVFFNLIKEFLQQFRIDSLTSSSSKLVQAMISLKNYYFDVIGKDDHPVLYSRLQEFYLEYVVEEDPDKQLKVLAEYADDLRTIRDYVNDSVLPIIEGLIPIKSLVYNFKIRQTEMTARVAMASLDRLLSADVSMKITDASERKVVFDSLTDLNNSILEPESAFTGNFKYIGFDLRNLVQNWFGKERTKKRFRAANINFNVSFAASIASLNIASHPQLFRILVKEITNNAIKYSPNSSCSLNFEIDKTDLLINYAQSSNKIMDKVGGRGISDFAHIAHIHGGQFTEKDKINYAFEFKFPISIII</sequence>
<dbReference type="RefSeq" id="WP_344853689.1">
    <property type="nucleotide sequence ID" value="NZ_BAABBY010000015.1"/>
</dbReference>
<organism evidence="1 2">
    <name type="scientific">Pedobacter jeongneungensis</name>
    <dbReference type="NCBI Taxonomy" id="947309"/>
    <lineage>
        <taxon>Bacteria</taxon>
        <taxon>Pseudomonadati</taxon>
        <taxon>Bacteroidota</taxon>
        <taxon>Sphingobacteriia</taxon>
        <taxon>Sphingobacteriales</taxon>
        <taxon>Sphingobacteriaceae</taxon>
        <taxon>Pedobacter</taxon>
    </lineage>
</organism>
<accession>A0ABP8BQ33</accession>
<dbReference type="Gene3D" id="3.30.565.10">
    <property type="entry name" value="Histidine kinase-like ATPase, C-terminal domain"/>
    <property type="match status" value="1"/>
</dbReference>
<dbReference type="Proteomes" id="UP001501772">
    <property type="component" value="Unassembled WGS sequence"/>
</dbReference>
<name>A0ABP8BQ33_9SPHI</name>
<dbReference type="EMBL" id="BAABBY010000015">
    <property type="protein sequence ID" value="GAA4213222.1"/>
    <property type="molecule type" value="Genomic_DNA"/>
</dbReference>
<dbReference type="InterPro" id="IPR036890">
    <property type="entry name" value="HATPase_C_sf"/>
</dbReference>
<evidence type="ECO:0000313" key="1">
    <source>
        <dbReference type="EMBL" id="GAA4213222.1"/>
    </source>
</evidence>
<reference evidence="2" key="1">
    <citation type="journal article" date="2019" name="Int. J. Syst. Evol. Microbiol.">
        <title>The Global Catalogue of Microorganisms (GCM) 10K type strain sequencing project: providing services to taxonomists for standard genome sequencing and annotation.</title>
        <authorList>
            <consortium name="The Broad Institute Genomics Platform"/>
            <consortium name="The Broad Institute Genome Sequencing Center for Infectious Disease"/>
            <person name="Wu L."/>
            <person name="Ma J."/>
        </authorList>
    </citation>
    <scope>NUCLEOTIDE SEQUENCE [LARGE SCALE GENOMIC DNA]</scope>
    <source>
        <strain evidence="2">JCM 17626</strain>
    </source>
</reference>
<keyword evidence="2" id="KW-1185">Reference proteome</keyword>